<name>A0ABR4QBS5_9CEST</name>
<accession>A0ABR4QBS5</accession>
<proteinExistence type="predicted"/>
<reference evidence="2 3" key="1">
    <citation type="journal article" date="2022" name="Front. Cell. Infect. Microbiol.">
        <title>The Genomes of Two Strains of Taenia crassiceps the Animal Model for the Study of Human Cysticercosis.</title>
        <authorList>
            <person name="Bobes R.J."/>
            <person name="Estrada K."/>
            <person name="Rios-Valencia D.G."/>
            <person name="Calderon-Gallegos A."/>
            <person name="de la Torre P."/>
            <person name="Carrero J.C."/>
            <person name="Sanchez-Flores A."/>
            <person name="Laclette J.P."/>
        </authorList>
    </citation>
    <scope>NUCLEOTIDE SEQUENCE [LARGE SCALE GENOMIC DNA]</scope>
    <source>
        <strain evidence="2">WFUcys</strain>
    </source>
</reference>
<comment type="caution">
    <text evidence="2">The sequence shown here is derived from an EMBL/GenBank/DDBJ whole genome shotgun (WGS) entry which is preliminary data.</text>
</comment>
<keyword evidence="3" id="KW-1185">Reference proteome</keyword>
<protein>
    <submittedName>
        <fullName evidence="2">Uncharacterized protein</fullName>
    </submittedName>
</protein>
<organism evidence="2 3">
    <name type="scientific">Taenia crassiceps</name>
    <dbReference type="NCBI Taxonomy" id="6207"/>
    <lineage>
        <taxon>Eukaryota</taxon>
        <taxon>Metazoa</taxon>
        <taxon>Spiralia</taxon>
        <taxon>Lophotrochozoa</taxon>
        <taxon>Platyhelminthes</taxon>
        <taxon>Cestoda</taxon>
        <taxon>Eucestoda</taxon>
        <taxon>Cyclophyllidea</taxon>
        <taxon>Taeniidae</taxon>
        <taxon>Taenia</taxon>
    </lineage>
</organism>
<dbReference type="Proteomes" id="UP001651158">
    <property type="component" value="Unassembled WGS sequence"/>
</dbReference>
<feature type="region of interest" description="Disordered" evidence="1">
    <location>
        <begin position="33"/>
        <end position="53"/>
    </location>
</feature>
<feature type="compositionally biased region" description="Low complexity" evidence="1">
    <location>
        <begin position="35"/>
        <end position="51"/>
    </location>
</feature>
<sequence>MTSNSAEFATKIIDCLYELPPTDVLSLQTEAMDVESFPPSSPEHSSPTASELPPLYGQEVSEEWIEAHTQLTQEISSLREQLLRRPPPSSKVEFASLSESTQNLATQIAALQRGVESLHQFASQLTQITRAADQIQEVSEKMAALSTDEATGRPLKVLQEVSENIEAICK</sequence>
<dbReference type="EMBL" id="JAKROA010000005">
    <property type="protein sequence ID" value="KAL5107006.1"/>
    <property type="molecule type" value="Genomic_DNA"/>
</dbReference>
<gene>
    <name evidence="2" type="ORF">TcWFU_007609</name>
</gene>
<evidence type="ECO:0000313" key="3">
    <source>
        <dbReference type="Proteomes" id="UP001651158"/>
    </source>
</evidence>
<evidence type="ECO:0000313" key="2">
    <source>
        <dbReference type="EMBL" id="KAL5107006.1"/>
    </source>
</evidence>
<evidence type="ECO:0000256" key="1">
    <source>
        <dbReference type="SAM" id="MobiDB-lite"/>
    </source>
</evidence>